<dbReference type="SUPFAM" id="SSF52540">
    <property type="entry name" value="P-loop containing nucleoside triphosphate hydrolases"/>
    <property type="match status" value="1"/>
</dbReference>
<feature type="transmembrane region" description="Helical" evidence="2">
    <location>
        <begin position="7"/>
        <end position="24"/>
    </location>
</feature>
<evidence type="ECO:0000259" key="3">
    <source>
        <dbReference type="Pfam" id="PF00685"/>
    </source>
</evidence>
<dbReference type="InterPro" id="IPR027417">
    <property type="entry name" value="P-loop_NTPase"/>
</dbReference>
<sequence>MIRRTLFYISLIGISTCVSIYSIVQSNAWITVDQYAKTDRTVNHMSISIPLLRSESSILFSSKSLISNYVTLKPKTDRKIILQKVQFTKRSLNGSIIPQVYLSDLDAYKRYVAYLARREEQLPLQKKVVVILTNYRSGSSFFSEFLNQHPDVFYSCEPLIPTSKDLGCEENVEVKKRIITNLAQCIIPQWFTIYRQLPPPFRHQYNHNIATCNRQRFCFGAFTKELCTEEHCPRSNVQTKAFDCWTDCGVYNLNLVANTCRRKTLSAIKVIRLCDINTLKEIVTDLKLDLKVIHLIRDPRGIANSRHLITRRLDINGLLRNTCTRQFNNANVGLFEQPDWLKGRYKLFRYEDAATNPFETAQAVYDFVGLSFSDSVKQWIVENTQQMVPQWLNQSESVNSVQTNYSKHAKNNPWGHTRNSKEVVQKWAKRLPYLIVRKIEAVCKEAMDLAGYLPLSNPDDYRYNKTIRYFTNTIPN</sequence>
<dbReference type="Gene3D" id="3.40.50.300">
    <property type="entry name" value="P-loop containing nucleotide triphosphate hydrolases"/>
    <property type="match status" value="1"/>
</dbReference>
<evidence type="ECO:0000256" key="2">
    <source>
        <dbReference type="SAM" id="Phobius"/>
    </source>
</evidence>
<dbReference type="Ensembl" id="ENSCSAVT00000018316.1">
    <property type="protein sequence ID" value="ENSCSAVP00000018119.1"/>
    <property type="gene ID" value="ENSCSAVG00000010657.1"/>
</dbReference>
<dbReference type="HOGENOM" id="CLU_028381_3_0_1"/>
<dbReference type="InParanoid" id="H2ZKK3"/>
<dbReference type="GO" id="GO:0006790">
    <property type="term" value="P:sulfur compound metabolic process"/>
    <property type="evidence" value="ECO:0007669"/>
    <property type="project" value="TreeGrafter"/>
</dbReference>
<reference evidence="4" key="3">
    <citation type="submission" date="2025-09" db="UniProtKB">
        <authorList>
            <consortium name="Ensembl"/>
        </authorList>
    </citation>
    <scope>IDENTIFICATION</scope>
</reference>
<keyword evidence="2" id="KW-1133">Transmembrane helix</keyword>
<keyword evidence="5" id="KW-1185">Reference proteome</keyword>
<organism evidence="4 5">
    <name type="scientific">Ciona savignyi</name>
    <name type="common">Pacific transparent sea squirt</name>
    <dbReference type="NCBI Taxonomy" id="51511"/>
    <lineage>
        <taxon>Eukaryota</taxon>
        <taxon>Metazoa</taxon>
        <taxon>Chordata</taxon>
        <taxon>Tunicata</taxon>
        <taxon>Ascidiacea</taxon>
        <taxon>Phlebobranchia</taxon>
        <taxon>Cionidae</taxon>
        <taxon>Ciona</taxon>
    </lineage>
</organism>
<dbReference type="AlphaFoldDB" id="H2ZKK3"/>
<dbReference type="eggNOG" id="ENOG502QTSD">
    <property type="taxonomic scope" value="Eukaryota"/>
</dbReference>
<dbReference type="InterPro" id="IPR000863">
    <property type="entry name" value="Sulfotransferase_dom"/>
</dbReference>
<dbReference type="OMA" id="HWIEANT"/>
<dbReference type="GO" id="GO:0006044">
    <property type="term" value="P:N-acetylglucosamine metabolic process"/>
    <property type="evidence" value="ECO:0007669"/>
    <property type="project" value="TreeGrafter"/>
</dbReference>
<dbReference type="STRING" id="51511.ENSCSAVP00000018119"/>
<protein>
    <recommendedName>
        <fullName evidence="1">Sulfotransferase</fullName>
        <ecNumber evidence="1">2.8.2.-</ecNumber>
    </recommendedName>
</protein>
<evidence type="ECO:0000313" key="5">
    <source>
        <dbReference type="Proteomes" id="UP000007875"/>
    </source>
</evidence>
<dbReference type="PANTHER" id="PTHR10704">
    <property type="entry name" value="CARBOHYDRATE SULFOTRANSFERASE"/>
    <property type="match status" value="1"/>
</dbReference>
<name>H2ZKK3_CIOSA</name>
<dbReference type="GO" id="GO:0001517">
    <property type="term" value="F:N-acetylglucosamine 6-O-sulfotransferase activity"/>
    <property type="evidence" value="ECO:0007669"/>
    <property type="project" value="TreeGrafter"/>
</dbReference>
<dbReference type="GeneTree" id="ENSGT00940000164976"/>
<reference evidence="5" key="1">
    <citation type="submission" date="2003-08" db="EMBL/GenBank/DDBJ databases">
        <authorList>
            <person name="Birren B."/>
            <person name="Nusbaum C."/>
            <person name="Abebe A."/>
            <person name="Abouelleil A."/>
            <person name="Adekoya E."/>
            <person name="Ait-zahra M."/>
            <person name="Allen N."/>
            <person name="Allen T."/>
            <person name="An P."/>
            <person name="Anderson M."/>
            <person name="Anderson S."/>
            <person name="Arachchi H."/>
            <person name="Armbruster J."/>
            <person name="Bachantsang P."/>
            <person name="Baldwin J."/>
            <person name="Barry A."/>
            <person name="Bayul T."/>
            <person name="Blitshsteyn B."/>
            <person name="Bloom T."/>
            <person name="Blye J."/>
            <person name="Boguslavskiy L."/>
            <person name="Borowsky M."/>
            <person name="Boukhgalter B."/>
            <person name="Brunache A."/>
            <person name="Butler J."/>
            <person name="Calixte N."/>
            <person name="Calvo S."/>
            <person name="Camarata J."/>
            <person name="Campo K."/>
            <person name="Chang J."/>
            <person name="Cheshatsang Y."/>
            <person name="Citroen M."/>
            <person name="Collymore A."/>
            <person name="Considine T."/>
            <person name="Cook A."/>
            <person name="Cooke P."/>
            <person name="Corum B."/>
            <person name="Cuomo C."/>
            <person name="David R."/>
            <person name="Dawoe T."/>
            <person name="Degray S."/>
            <person name="Dodge S."/>
            <person name="Dooley K."/>
            <person name="Dorje P."/>
            <person name="Dorjee K."/>
            <person name="Dorris L."/>
            <person name="Duffey N."/>
            <person name="Dupes A."/>
            <person name="Elkins T."/>
            <person name="Engels R."/>
            <person name="Erickson J."/>
            <person name="Farina A."/>
            <person name="Faro S."/>
            <person name="Ferreira P."/>
            <person name="Fischer H."/>
            <person name="Fitzgerald M."/>
            <person name="Foley K."/>
            <person name="Gage D."/>
            <person name="Galagan J."/>
            <person name="Gearin G."/>
            <person name="Gnerre S."/>
            <person name="Gnirke A."/>
            <person name="Goyette A."/>
            <person name="Graham J."/>
            <person name="Grandbois E."/>
            <person name="Gyaltsen K."/>
            <person name="Hafez N."/>
            <person name="Hagopian D."/>
            <person name="Hagos B."/>
            <person name="Hall J."/>
            <person name="Hatcher B."/>
            <person name="Heller A."/>
            <person name="Higgins H."/>
            <person name="Honan T."/>
            <person name="Horn A."/>
            <person name="Houde N."/>
            <person name="Hughes L."/>
            <person name="Hulme W."/>
            <person name="Husby E."/>
            <person name="Iliev I."/>
            <person name="Jaffe D."/>
            <person name="Jones C."/>
            <person name="Kamal M."/>
            <person name="Kamat A."/>
            <person name="Kamvysselis M."/>
            <person name="Karlsson E."/>
            <person name="Kells C."/>
            <person name="Kieu A."/>
            <person name="Kisner P."/>
            <person name="Kodira C."/>
            <person name="Kulbokas E."/>
            <person name="Labutti K."/>
            <person name="Lama D."/>
            <person name="Landers T."/>
            <person name="Leger J."/>
            <person name="Levine S."/>
            <person name="Lewis D."/>
            <person name="Lewis T."/>
            <person name="Lindblad-toh K."/>
            <person name="Liu X."/>
            <person name="Lokyitsang T."/>
            <person name="Lokyitsang Y."/>
            <person name="Lucien O."/>
            <person name="Lui A."/>
            <person name="Ma L.J."/>
            <person name="Mabbitt R."/>
            <person name="Macdonald J."/>
            <person name="Maclean C."/>
            <person name="Major J."/>
            <person name="Manning J."/>
            <person name="Marabella R."/>
            <person name="Maru K."/>
            <person name="Matthews C."/>
            <person name="Mauceli E."/>
            <person name="Mccarthy M."/>
            <person name="Mcdonough S."/>
            <person name="Mcghee T."/>
            <person name="Meldrim J."/>
            <person name="Meneus L."/>
            <person name="Mesirov J."/>
            <person name="Mihalev A."/>
            <person name="Mihova T."/>
            <person name="Mikkelsen T."/>
            <person name="Mlenga V."/>
            <person name="Moru K."/>
            <person name="Mozes J."/>
            <person name="Mulrain L."/>
            <person name="Munson G."/>
            <person name="Naylor J."/>
            <person name="Newes C."/>
            <person name="Nguyen C."/>
            <person name="Nguyen N."/>
            <person name="Nguyen T."/>
            <person name="Nicol R."/>
            <person name="Nielsen C."/>
            <person name="Nizzari M."/>
            <person name="Norbu C."/>
            <person name="Norbu N."/>
            <person name="O'donnell P."/>
            <person name="Okoawo O."/>
            <person name="O'leary S."/>
            <person name="Omotosho B."/>
            <person name="O'neill K."/>
            <person name="Osman S."/>
            <person name="Parker S."/>
            <person name="Perrin D."/>
            <person name="Phunkhang P."/>
            <person name="Piqani B."/>
            <person name="Purcell S."/>
            <person name="Rachupka T."/>
            <person name="Ramasamy U."/>
            <person name="Rameau R."/>
            <person name="Ray V."/>
            <person name="Raymond C."/>
            <person name="Retta R."/>
            <person name="Richardson S."/>
            <person name="Rise C."/>
            <person name="Rodriguez J."/>
            <person name="Rogers J."/>
            <person name="Rogov P."/>
            <person name="Rutman M."/>
            <person name="Schupbach R."/>
            <person name="Seaman C."/>
            <person name="Settipalli S."/>
            <person name="Sharpe T."/>
            <person name="Sheridan J."/>
            <person name="Sherpa N."/>
            <person name="Shi J."/>
            <person name="Smirnov S."/>
            <person name="Smith C."/>
            <person name="Sougnez C."/>
            <person name="Spencer B."/>
            <person name="Stalker J."/>
            <person name="Stange-thomann N."/>
            <person name="Stavropoulos S."/>
            <person name="Stetson K."/>
            <person name="Stone C."/>
            <person name="Stone S."/>
            <person name="Stubbs M."/>
            <person name="Talamas J."/>
            <person name="Tchuinga P."/>
            <person name="Tenzing P."/>
            <person name="Tesfaye S."/>
            <person name="Theodore J."/>
            <person name="Thoulutsang Y."/>
            <person name="Topham K."/>
            <person name="Towey S."/>
            <person name="Tsamla T."/>
            <person name="Tsomo N."/>
            <person name="Vallee D."/>
            <person name="Vassiliev H."/>
            <person name="Venkataraman V."/>
            <person name="Vinson J."/>
            <person name="Vo A."/>
            <person name="Wade C."/>
            <person name="Wang S."/>
            <person name="Wangchuk T."/>
            <person name="Wangdi T."/>
            <person name="Whittaker C."/>
            <person name="Wilkinson J."/>
            <person name="Wu Y."/>
            <person name="Wyman D."/>
            <person name="Yadav S."/>
            <person name="Yang S."/>
            <person name="Yang X."/>
            <person name="Yeager S."/>
            <person name="Yee E."/>
            <person name="Young G."/>
            <person name="Zainoun J."/>
            <person name="Zembeck L."/>
            <person name="Zimmer A."/>
            <person name="Zody M."/>
            <person name="Lander E."/>
        </authorList>
    </citation>
    <scope>NUCLEOTIDE SEQUENCE [LARGE SCALE GENOMIC DNA]</scope>
</reference>
<proteinExistence type="inferred from homology"/>
<evidence type="ECO:0000313" key="4">
    <source>
        <dbReference type="Ensembl" id="ENSCSAVP00000018119.1"/>
    </source>
</evidence>
<dbReference type="EC" id="2.8.2.-" evidence="1"/>
<feature type="domain" description="Sulfotransferase" evidence="3">
    <location>
        <begin position="129"/>
        <end position="449"/>
    </location>
</feature>
<keyword evidence="2" id="KW-0472">Membrane</keyword>
<comment type="similarity">
    <text evidence="1">Belongs to the sulfotransferase 1 family.</text>
</comment>
<keyword evidence="2" id="KW-0812">Transmembrane</keyword>
<dbReference type="InterPro" id="IPR051135">
    <property type="entry name" value="Gal/GlcNAc/GalNAc_ST"/>
</dbReference>
<keyword evidence="1" id="KW-0808">Transferase</keyword>
<dbReference type="PANTHER" id="PTHR10704:SF71">
    <property type="entry name" value="CARBOHYDRATE SULFOTRANSFERASE 1-LIKE"/>
    <property type="match status" value="1"/>
</dbReference>
<dbReference type="Proteomes" id="UP000007875">
    <property type="component" value="Unassembled WGS sequence"/>
</dbReference>
<accession>H2ZKK3</accession>
<dbReference type="Pfam" id="PF00685">
    <property type="entry name" value="Sulfotransfer_1"/>
    <property type="match status" value="1"/>
</dbReference>
<evidence type="ECO:0000256" key="1">
    <source>
        <dbReference type="RuleBase" id="RU361155"/>
    </source>
</evidence>
<reference evidence="4" key="2">
    <citation type="submission" date="2025-08" db="UniProtKB">
        <authorList>
            <consortium name="Ensembl"/>
        </authorList>
    </citation>
    <scope>IDENTIFICATION</scope>
</reference>